<dbReference type="AlphaFoldDB" id="A0A0G0BP81"/>
<protein>
    <submittedName>
        <fullName evidence="1">Uncharacterized protein</fullName>
    </submittedName>
</protein>
<accession>A0A0G0BP81</accession>
<dbReference type="Proteomes" id="UP000034349">
    <property type="component" value="Unassembled WGS sequence"/>
</dbReference>
<organism evidence="1 2">
    <name type="scientific">Candidatus Roizmanbacteria bacterium GW2011_GWA2_32_13</name>
    <dbReference type="NCBI Taxonomy" id="1618475"/>
    <lineage>
        <taxon>Bacteria</taxon>
        <taxon>Candidatus Roizmaniibacteriota</taxon>
    </lineage>
</organism>
<gene>
    <name evidence="1" type="ORF">UR23_C0054G0008</name>
</gene>
<dbReference type="EMBL" id="LBOK01000054">
    <property type="protein sequence ID" value="KKP32852.1"/>
    <property type="molecule type" value="Genomic_DNA"/>
</dbReference>
<evidence type="ECO:0000313" key="1">
    <source>
        <dbReference type="EMBL" id="KKP32852.1"/>
    </source>
</evidence>
<proteinExistence type="predicted"/>
<name>A0A0G0BP81_9BACT</name>
<sequence length="191" mass="21989">MKYIISLIIIIAIFLWWIFSNSGFTVLNKANINLTDIELKNTVRYNNKDKNILLYNSEDATIKPEIEEYLKKTDDSIPLTVDSLKFAIVNATIGANELLLDAVAKLAQGKQNLIAITPPKELVQTHKLFLELLENYGKILEDIANTPRKEFNPKYFENRFADIEKIIKQAEKKLGSRKLKILLFYWEAIGK</sequence>
<reference evidence="1 2" key="1">
    <citation type="journal article" date="2015" name="Nature">
        <title>rRNA introns, odd ribosomes, and small enigmatic genomes across a large radiation of phyla.</title>
        <authorList>
            <person name="Brown C.T."/>
            <person name="Hug L.A."/>
            <person name="Thomas B.C."/>
            <person name="Sharon I."/>
            <person name="Castelle C.J."/>
            <person name="Singh A."/>
            <person name="Wilkins M.J."/>
            <person name="Williams K.H."/>
            <person name="Banfield J.F."/>
        </authorList>
    </citation>
    <scope>NUCLEOTIDE SEQUENCE [LARGE SCALE GENOMIC DNA]</scope>
</reference>
<comment type="caution">
    <text evidence="1">The sequence shown here is derived from an EMBL/GenBank/DDBJ whole genome shotgun (WGS) entry which is preliminary data.</text>
</comment>
<evidence type="ECO:0000313" key="2">
    <source>
        <dbReference type="Proteomes" id="UP000034349"/>
    </source>
</evidence>